<dbReference type="SMART" id="SM00456">
    <property type="entry name" value="WW"/>
    <property type="match status" value="1"/>
</dbReference>
<protein>
    <recommendedName>
        <fullName evidence="2">WW domain-containing protein</fullName>
    </recommendedName>
</protein>
<feature type="domain" description="WW" evidence="2">
    <location>
        <begin position="91"/>
        <end position="119"/>
    </location>
</feature>
<dbReference type="SUPFAM" id="SSF51045">
    <property type="entry name" value="WW domain"/>
    <property type="match status" value="1"/>
</dbReference>
<dbReference type="Gene3D" id="1.10.472.10">
    <property type="entry name" value="Cyclin-like"/>
    <property type="match status" value="1"/>
</dbReference>
<evidence type="ECO:0000259" key="2">
    <source>
        <dbReference type="PROSITE" id="PS50020"/>
    </source>
</evidence>
<dbReference type="InterPro" id="IPR013922">
    <property type="entry name" value="Cyclin_PHO80-like"/>
</dbReference>
<dbReference type="EMBL" id="HBHT01019631">
    <property type="protein sequence ID" value="CAD9968318.1"/>
    <property type="molecule type" value="Transcribed_RNA"/>
</dbReference>
<feature type="region of interest" description="Disordered" evidence="1">
    <location>
        <begin position="41"/>
        <end position="65"/>
    </location>
</feature>
<feature type="compositionally biased region" description="Polar residues" evidence="1">
    <location>
        <begin position="199"/>
        <end position="223"/>
    </location>
</feature>
<dbReference type="SUPFAM" id="SSF47954">
    <property type="entry name" value="Cyclin-like"/>
    <property type="match status" value="1"/>
</dbReference>
<accession>A0A7S2YD02</accession>
<dbReference type="Gene3D" id="2.20.70.10">
    <property type="match status" value="1"/>
</dbReference>
<dbReference type="InterPro" id="IPR036915">
    <property type="entry name" value="Cyclin-like_sf"/>
</dbReference>
<reference evidence="3" key="1">
    <citation type="submission" date="2021-01" db="EMBL/GenBank/DDBJ databases">
        <authorList>
            <person name="Corre E."/>
            <person name="Pelletier E."/>
            <person name="Niang G."/>
            <person name="Scheremetjew M."/>
            <person name="Finn R."/>
            <person name="Kale V."/>
            <person name="Holt S."/>
            <person name="Cochrane G."/>
            <person name="Meng A."/>
            <person name="Brown T."/>
            <person name="Cohen L."/>
        </authorList>
    </citation>
    <scope>NUCLEOTIDE SEQUENCE</scope>
    <source>
        <strain evidence="3">CCMP125</strain>
    </source>
</reference>
<dbReference type="PROSITE" id="PS01159">
    <property type="entry name" value="WW_DOMAIN_1"/>
    <property type="match status" value="1"/>
</dbReference>
<dbReference type="PROSITE" id="PS50020">
    <property type="entry name" value="WW_DOMAIN_2"/>
    <property type="match status" value="1"/>
</dbReference>
<dbReference type="InterPro" id="IPR001202">
    <property type="entry name" value="WW_dom"/>
</dbReference>
<dbReference type="Pfam" id="PF00397">
    <property type="entry name" value="WW"/>
    <property type="match status" value="1"/>
</dbReference>
<organism evidence="3">
    <name type="scientific">Entomoneis paludosa</name>
    <dbReference type="NCBI Taxonomy" id="265537"/>
    <lineage>
        <taxon>Eukaryota</taxon>
        <taxon>Sar</taxon>
        <taxon>Stramenopiles</taxon>
        <taxon>Ochrophyta</taxon>
        <taxon>Bacillariophyta</taxon>
        <taxon>Bacillariophyceae</taxon>
        <taxon>Bacillariophycidae</taxon>
        <taxon>Entomoneidaceae</taxon>
        <taxon>Entomoneis</taxon>
    </lineage>
</organism>
<sequence length="607" mass="68738">MNMIVAVHDSPVLKHGFQSKNEAKEYAQLFLSDMCFWEQEEEQRNPSPRPAKHGRSSTRRRHQETRCTRLIRKENIEGSMSPPILERDLRWRAATDPETGKVYYYNSVTRKTQWEKPTEIRNWERYIKRERRKLDIQFFREMEDNILASLARNELIPGVPTNDANPLFGGGNESLSTGQRNVRTISNMDERVLACLSQNTESPGNSLEGQQQTPSGNSYSPENRNPAVYANIGTNPLQVGRPPLPHRGLATSENDNKDNKTAINEVGEQRDPVASSKKRGASTVLAAPPLKNRQNSDLSAEKPASAHARRNTGGTIFVKATMVNPDVEATIKCVCGVYRAHIVQGQEQKRHRSTVTVNGVIINLDLFRDDYELMPRRSGQVPMPSIEDIFSFFQEYFRRSQMEHDTIIMTLIYLERIVKQTNGKLSPTPENWRSLLFSSMILASKVWDDLSMWNVDFSNVSVATGIVPFSLNRINELEVGVLTSLAFDVRVPASEYAKYYFLVRTMLIRSGLLENAAVPLNNEDAKLLENRTSHYQNAWLKKKGAAAGRRTRSADFREWFGGASANSNDASPPYYDRSSSNSPDSHGPVLKDNVCLEQIVSLERPHH</sequence>
<dbReference type="InterPro" id="IPR036020">
    <property type="entry name" value="WW_dom_sf"/>
</dbReference>
<proteinExistence type="predicted"/>
<gene>
    <name evidence="3" type="ORF">APAL1065_LOCUS13167</name>
</gene>
<evidence type="ECO:0000256" key="1">
    <source>
        <dbReference type="SAM" id="MobiDB-lite"/>
    </source>
</evidence>
<dbReference type="CDD" id="cd00201">
    <property type="entry name" value="WW"/>
    <property type="match status" value="1"/>
</dbReference>
<dbReference type="Pfam" id="PF08613">
    <property type="entry name" value="Cyclin"/>
    <property type="match status" value="1"/>
</dbReference>
<name>A0A7S2YD02_9STRA</name>
<feature type="compositionally biased region" description="Basic residues" evidence="1">
    <location>
        <begin position="50"/>
        <end position="63"/>
    </location>
</feature>
<evidence type="ECO:0000313" key="3">
    <source>
        <dbReference type="EMBL" id="CAD9968318.1"/>
    </source>
</evidence>
<dbReference type="GO" id="GO:0019901">
    <property type="term" value="F:protein kinase binding"/>
    <property type="evidence" value="ECO:0007669"/>
    <property type="project" value="InterPro"/>
</dbReference>
<dbReference type="AlphaFoldDB" id="A0A7S2YD02"/>
<feature type="region of interest" description="Disordered" evidence="1">
    <location>
        <begin position="199"/>
        <end position="309"/>
    </location>
</feature>
<dbReference type="PANTHER" id="PTHR14248">
    <property type="entry name" value="CYCLIN Y, ISOFORM A"/>
    <property type="match status" value="1"/>
</dbReference>
<feature type="region of interest" description="Disordered" evidence="1">
    <location>
        <begin position="569"/>
        <end position="590"/>
    </location>
</feature>
<dbReference type="CDD" id="cd20540">
    <property type="entry name" value="CYCLIN_CCNY_like"/>
    <property type="match status" value="1"/>
</dbReference>